<dbReference type="STRING" id="1802421.A2318_03065"/>
<feature type="transmembrane region" description="Helical" evidence="6">
    <location>
        <begin position="359"/>
        <end position="377"/>
    </location>
</feature>
<dbReference type="Proteomes" id="UP000177331">
    <property type="component" value="Unassembled WGS sequence"/>
</dbReference>
<proteinExistence type="predicted"/>
<feature type="transmembrane region" description="Helical" evidence="6">
    <location>
        <begin position="47"/>
        <end position="68"/>
    </location>
</feature>
<comment type="subcellular location">
    <subcellularLocation>
        <location evidence="1">Cell membrane</location>
        <topology evidence="1">Multi-pass membrane protein</topology>
    </subcellularLocation>
</comment>
<evidence type="ECO:0000256" key="5">
    <source>
        <dbReference type="ARBA" id="ARBA00023136"/>
    </source>
</evidence>
<accession>A0A1F7WCN1</accession>
<feature type="transmembrane region" description="Helical" evidence="6">
    <location>
        <begin position="439"/>
        <end position="460"/>
    </location>
</feature>
<feature type="transmembrane region" description="Helical" evidence="6">
    <location>
        <begin position="147"/>
        <end position="166"/>
    </location>
</feature>
<name>A0A1F7WCN1_9BACT</name>
<evidence type="ECO:0000256" key="4">
    <source>
        <dbReference type="ARBA" id="ARBA00022989"/>
    </source>
</evidence>
<keyword evidence="4 6" id="KW-1133">Transmembrane helix</keyword>
<evidence type="ECO:0000313" key="8">
    <source>
        <dbReference type="Proteomes" id="UP000177331"/>
    </source>
</evidence>
<feature type="transmembrane region" description="Helical" evidence="6">
    <location>
        <begin position="249"/>
        <end position="274"/>
    </location>
</feature>
<feature type="transmembrane region" description="Helical" evidence="6">
    <location>
        <begin position="294"/>
        <end position="319"/>
    </location>
</feature>
<feature type="transmembrane region" description="Helical" evidence="6">
    <location>
        <begin position="331"/>
        <end position="352"/>
    </location>
</feature>
<feature type="transmembrane region" description="Helical" evidence="6">
    <location>
        <begin position="89"/>
        <end position="109"/>
    </location>
</feature>
<keyword evidence="5 6" id="KW-0472">Membrane</keyword>
<feature type="transmembrane region" description="Helical" evidence="6">
    <location>
        <begin position="172"/>
        <end position="189"/>
    </location>
</feature>
<evidence type="ECO:0000256" key="1">
    <source>
        <dbReference type="ARBA" id="ARBA00004651"/>
    </source>
</evidence>
<keyword evidence="2" id="KW-1003">Cell membrane</keyword>
<dbReference type="PANTHER" id="PTHR30250">
    <property type="entry name" value="PST FAMILY PREDICTED COLANIC ACID TRANSPORTER"/>
    <property type="match status" value="1"/>
</dbReference>
<protein>
    <submittedName>
        <fullName evidence="7">Uncharacterized protein</fullName>
    </submittedName>
</protein>
<dbReference type="PANTHER" id="PTHR30250:SF11">
    <property type="entry name" value="O-ANTIGEN TRANSPORTER-RELATED"/>
    <property type="match status" value="1"/>
</dbReference>
<comment type="caution">
    <text evidence="7">The sequence shown here is derived from an EMBL/GenBank/DDBJ whole genome shotgun (WGS) entry which is preliminary data.</text>
</comment>
<gene>
    <name evidence="7" type="ORF">A2318_03065</name>
</gene>
<feature type="transmembrane region" description="Helical" evidence="6">
    <location>
        <begin position="210"/>
        <end position="229"/>
    </location>
</feature>
<sequence>MISAQSLAKNFTIQTVGKLLSIFLGLVTIAIITRALGAEQFGEYTTVVTYLQFFGILVDFGLTLTILVMISEKGADEEKIVGNFLGLRLISGFLLFALAPIIVFAFPYSTTIKQAVLFGAFAYFLMGGASLLVGVFQKHEAMWRAALGELINRLVLLVTIVILAWFQFGVVAFVASAILANAVWFWFMIRFAKPFVHVRPKFELAVWKTIFARTWPIAVSIIFNLMYLKGDILILSLFRSQTEVGLYGVAYRIIDILTVLPMMFMGLLLPSLTLAWTNGDHDQFRSRLSRTFDVFMIAVIPIIAGAQILGTELISFIAGPGYEQGGEVLKVLILAIFGVFVGTLFGHLVVALNKQRAMIFGYATAAALSVAGYFYVIPVYGMYGAAWMTVFSEAFIAIVTFVVVYRTSKALPHLGAFLKSVFAALVMTGFLLVTPSMHVLLEVIFGALIYFMLMILIRGIKMEDVRLMIPSRGKGKVESRK</sequence>
<dbReference type="AlphaFoldDB" id="A0A1F7WCN1"/>
<organism evidence="7 8">
    <name type="scientific">Candidatus Uhrbacteria bacterium RIFOXYB2_FULL_45_11</name>
    <dbReference type="NCBI Taxonomy" id="1802421"/>
    <lineage>
        <taxon>Bacteria</taxon>
        <taxon>Candidatus Uhriibacteriota</taxon>
    </lineage>
</organism>
<dbReference type="EMBL" id="MGFD01000001">
    <property type="protein sequence ID" value="OGL99824.1"/>
    <property type="molecule type" value="Genomic_DNA"/>
</dbReference>
<reference evidence="7 8" key="1">
    <citation type="journal article" date="2016" name="Nat. Commun.">
        <title>Thousands of microbial genomes shed light on interconnected biogeochemical processes in an aquifer system.</title>
        <authorList>
            <person name="Anantharaman K."/>
            <person name="Brown C.T."/>
            <person name="Hug L.A."/>
            <person name="Sharon I."/>
            <person name="Castelle C.J."/>
            <person name="Probst A.J."/>
            <person name="Thomas B.C."/>
            <person name="Singh A."/>
            <person name="Wilkins M.J."/>
            <person name="Karaoz U."/>
            <person name="Brodie E.L."/>
            <person name="Williams K.H."/>
            <person name="Hubbard S.S."/>
            <person name="Banfield J.F."/>
        </authorList>
    </citation>
    <scope>NUCLEOTIDE SEQUENCE [LARGE SCALE GENOMIC DNA]</scope>
</reference>
<evidence type="ECO:0000313" key="7">
    <source>
        <dbReference type="EMBL" id="OGL99824.1"/>
    </source>
</evidence>
<evidence type="ECO:0000256" key="6">
    <source>
        <dbReference type="SAM" id="Phobius"/>
    </source>
</evidence>
<feature type="transmembrane region" description="Helical" evidence="6">
    <location>
        <begin position="383"/>
        <end position="404"/>
    </location>
</feature>
<dbReference type="GO" id="GO:0005886">
    <property type="term" value="C:plasma membrane"/>
    <property type="evidence" value="ECO:0007669"/>
    <property type="project" value="UniProtKB-SubCell"/>
</dbReference>
<dbReference type="InterPro" id="IPR002797">
    <property type="entry name" value="Polysacc_synth"/>
</dbReference>
<dbReference type="CDD" id="cd13128">
    <property type="entry name" value="MATE_Wzx_like"/>
    <property type="match status" value="1"/>
</dbReference>
<feature type="transmembrane region" description="Helical" evidence="6">
    <location>
        <begin position="115"/>
        <end position="135"/>
    </location>
</feature>
<evidence type="ECO:0000256" key="2">
    <source>
        <dbReference type="ARBA" id="ARBA00022475"/>
    </source>
</evidence>
<evidence type="ECO:0000256" key="3">
    <source>
        <dbReference type="ARBA" id="ARBA00022692"/>
    </source>
</evidence>
<dbReference type="Pfam" id="PF01943">
    <property type="entry name" value="Polysacc_synt"/>
    <property type="match status" value="1"/>
</dbReference>
<dbReference type="InterPro" id="IPR050833">
    <property type="entry name" value="Poly_Biosynth_Transport"/>
</dbReference>
<keyword evidence="3 6" id="KW-0812">Transmembrane</keyword>
<feature type="transmembrane region" description="Helical" evidence="6">
    <location>
        <begin position="416"/>
        <end position="433"/>
    </location>
</feature>